<dbReference type="EMBL" id="ARZX01000009">
    <property type="protein sequence ID" value="EWH13580.1"/>
    <property type="molecule type" value="Genomic_DNA"/>
</dbReference>
<gene>
    <name evidence="2" type="ORF">KLA_08455</name>
</gene>
<feature type="chain" id="PRO_5047319167" description="Secreted protein (Por secretion system target)" evidence="1">
    <location>
        <begin position="23"/>
        <end position="196"/>
    </location>
</feature>
<feature type="signal peptide" evidence="1">
    <location>
        <begin position="1"/>
        <end position="22"/>
    </location>
</feature>
<evidence type="ECO:0000313" key="2">
    <source>
        <dbReference type="EMBL" id="EWH13580.1"/>
    </source>
</evidence>
<evidence type="ECO:0000256" key="1">
    <source>
        <dbReference type="SAM" id="SignalP"/>
    </source>
</evidence>
<comment type="caution">
    <text evidence="2">The sequence shown here is derived from an EMBL/GenBank/DDBJ whole genome shotgun (WGS) entry which is preliminary data.</text>
</comment>
<protein>
    <recommendedName>
        <fullName evidence="4">Secreted protein (Por secretion system target)</fullName>
    </recommendedName>
</protein>
<sequence>MKTIFKISALVLFLFVSTAGFAMEESSLELVTKKNSKDLIFKFEARNLQTVVKFVDQNSSVFYSEEIQNRSVYTKKFNVESLEDGNYYLNVENMLKKVSYAIHINNGEVIVDEKKEVTKPIFQKRGDLVVMSFLNKKKGKVVVSVYDLEGNEVYTENFDNKLRVEKAFRFTNFAEEEFRFVVEVNKDRYSKLVSLN</sequence>
<name>A0ABP3B6V7_9FLAO</name>
<reference evidence="2 3" key="1">
    <citation type="journal article" date="2014" name="Genome Announc.">
        <title>Draft Genome Sequence of the Carrageenan-Degrading Bacterium Cellulophaga sp. Strain KL-A, Isolated from Decaying Marine Algae.</title>
        <authorList>
            <person name="Shan D."/>
            <person name="Ying J."/>
            <person name="Li X."/>
            <person name="Gao Z."/>
            <person name="Wei G."/>
            <person name="Shao Z."/>
        </authorList>
    </citation>
    <scope>NUCLEOTIDE SEQUENCE [LARGE SCALE GENOMIC DNA]</scope>
    <source>
        <strain evidence="2 3">KL-A</strain>
    </source>
</reference>
<evidence type="ECO:0000313" key="3">
    <source>
        <dbReference type="Proteomes" id="UP000019275"/>
    </source>
</evidence>
<keyword evidence="1" id="KW-0732">Signal</keyword>
<dbReference type="Proteomes" id="UP000019275">
    <property type="component" value="Unassembled WGS sequence"/>
</dbReference>
<dbReference type="RefSeq" id="WP_013620084.1">
    <property type="nucleotide sequence ID" value="NZ_ARZX01000009.1"/>
</dbReference>
<organism evidence="2 3">
    <name type="scientific">Cellulophaga geojensis KL-A</name>
    <dbReference type="NCBI Taxonomy" id="1328323"/>
    <lineage>
        <taxon>Bacteria</taxon>
        <taxon>Pseudomonadati</taxon>
        <taxon>Bacteroidota</taxon>
        <taxon>Flavobacteriia</taxon>
        <taxon>Flavobacteriales</taxon>
        <taxon>Flavobacteriaceae</taxon>
        <taxon>Cellulophaga</taxon>
    </lineage>
</organism>
<accession>A0ABP3B6V7</accession>
<keyword evidence="3" id="KW-1185">Reference proteome</keyword>
<evidence type="ECO:0008006" key="4">
    <source>
        <dbReference type="Google" id="ProtNLM"/>
    </source>
</evidence>
<proteinExistence type="predicted"/>